<evidence type="ECO:0000256" key="2">
    <source>
        <dbReference type="ARBA" id="ARBA00022603"/>
    </source>
</evidence>
<evidence type="ECO:0000256" key="4">
    <source>
        <dbReference type="ARBA" id="ARBA00022691"/>
    </source>
</evidence>
<dbReference type="EMBL" id="CP002838">
    <property type="protein sequence ID" value="AEM37978.1"/>
    <property type="molecule type" value="Genomic_DNA"/>
</dbReference>
<dbReference type="SUPFAM" id="SSF53335">
    <property type="entry name" value="S-adenosyl-L-methionine-dependent methyltransferases"/>
    <property type="match status" value="1"/>
</dbReference>
<evidence type="ECO:0000313" key="7">
    <source>
        <dbReference type="EMBL" id="AEM37978.1"/>
    </source>
</evidence>
<dbReference type="InParanoid" id="G0EED7"/>
<accession>G0EED7</accession>
<keyword evidence="1" id="KW-0963">Cytoplasm</keyword>
<reference evidence="7 8" key="1">
    <citation type="journal article" date="2011" name="Stand. Genomic Sci.">
        <title>Complete genome sequence of the hyperthermophilic chemolithoautotroph Pyrolobus fumarii type strain (1A).</title>
        <authorList>
            <person name="Anderson I."/>
            <person name="Goker M."/>
            <person name="Nolan M."/>
            <person name="Lucas S."/>
            <person name="Hammon N."/>
            <person name="Deshpande S."/>
            <person name="Cheng J.F."/>
            <person name="Tapia R."/>
            <person name="Han C."/>
            <person name="Goodwin L."/>
            <person name="Pitluck S."/>
            <person name="Huntemann M."/>
            <person name="Liolios K."/>
            <person name="Ivanova N."/>
            <person name="Pagani I."/>
            <person name="Mavromatis K."/>
            <person name="Ovchinikova G."/>
            <person name="Pati A."/>
            <person name="Chen A."/>
            <person name="Palaniappan K."/>
            <person name="Land M."/>
            <person name="Hauser L."/>
            <person name="Brambilla E.M."/>
            <person name="Huber H."/>
            <person name="Yasawong M."/>
            <person name="Rohde M."/>
            <person name="Spring S."/>
            <person name="Abt B."/>
            <person name="Sikorski J."/>
            <person name="Wirth R."/>
            <person name="Detter J.C."/>
            <person name="Woyke T."/>
            <person name="Bristow J."/>
            <person name="Eisen J.A."/>
            <person name="Markowitz V."/>
            <person name="Hugenholtz P."/>
            <person name="Kyrpides N.C."/>
            <person name="Klenk H.P."/>
            <person name="Lapidus A."/>
        </authorList>
    </citation>
    <scope>NUCLEOTIDE SEQUENCE [LARGE SCALE GENOMIC DNA]</scope>
    <source>
        <strain evidence="8">DSM 11204 / 1A</strain>
    </source>
</reference>
<name>G0EED7_PYRF1</name>
<dbReference type="InterPro" id="IPR030382">
    <property type="entry name" value="MeTrfase_TRM5/TYW2"/>
</dbReference>
<dbReference type="GO" id="GO:0002939">
    <property type="term" value="P:tRNA N1-guanine methylation"/>
    <property type="evidence" value="ECO:0007669"/>
    <property type="project" value="TreeGrafter"/>
</dbReference>
<keyword evidence="3" id="KW-0808">Transferase</keyword>
<protein>
    <recommendedName>
        <fullName evidence="6">SAM-dependent methyltransferase TRM5/TYW2-type domain-containing protein</fullName>
    </recommendedName>
</protein>
<gene>
    <name evidence="7" type="ordered locus">Pyrfu_0106</name>
</gene>
<dbReference type="GeneID" id="11139737"/>
<dbReference type="Pfam" id="PF02475">
    <property type="entry name" value="TRM5-TYW2_MTfase"/>
    <property type="match status" value="1"/>
</dbReference>
<evidence type="ECO:0000256" key="3">
    <source>
        <dbReference type="ARBA" id="ARBA00022679"/>
    </source>
</evidence>
<dbReference type="Proteomes" id="UP000001037">
    <property type="component" value="Chromosome"/>
</dbReference>
<dbReference type="RefSeq" id="WP_014025655.1">
    <property type="nucleotide sequence ID" value="NC_015931.1"/>
</dbReference>
<dbReference type="InterPro" id="IPR056743">
    <property type="entry name" value="TRM5-TYW2-like_MTfase"/>
</dbReference>
<dbReference type="OrthoDB" id="8079at2157"/>
<dbReference type="GO" id="GO:0008175">
    <property type="term" value="F:tRNA methyltransferase activity"/>
    <property type="evidence" value="ECO:0007669"/>
    <property type="project" value="TreeGrafter"/>
</dbReference>
<sequence length="271" mass="30921">MEKRFERIAYVTIGEVAIINVKRDEDVNNEQVKKAAEEIMRRHKRIKAVYAKIETTGAYRVPKLYLVLGDPVEETWHRENGIDFHVTIGRVYVNPRLSTEHLRVAQIIDEYGCRTLLDAFTGIGGYAVTASIHTRSLSRVVANDLNPYAIRDLLLTLHRNRRRLKANIIVTNVDAHTLPRMFKHASFDSIILDLPHESIKFVSIPCSLASSESIVIFYVVAHENDVHQVANHVATKLAECGLECDGDDAIPVIDYAPRQYVYRILFRCRRG</sequence>
<evidence type="ECO:0000313" key="8">
    <source>
        <dbReference type="Proteomes" id="UP000001037"/>
    </source>
</evidence>
<dbReference type="PANTHER" id="PTHR23245:SF36">
    <property type="entry name" value="TRNA (GUANINE(37)-N1)-METHYLTRANSFERASE"/>
    <property type="match status" value="1"/>
</dbReference>
<keyword evidence="5" id="KW-0819">tRNA processing</keyword>
<evidence type="ECO:0000256" key="5">
    <source>
        <dbReference type="ARBA" id="ARBA00022694"/>
    </source>
</evidence>
<dbReference type="Gene3D" id="3.40.50.150">
    <property type="entry name" value="Vaccinia Virus protein VP39"/>
    <property type="match status" value="1"/>
</dbReference>
<dbReference type="eggNOG" id="arCOG00033">
    <property type="taxonomic scope" value="Archaea"/>
</dbReference>
<evidence type="ECO:0000259" key="6">
    <source>
        <dbReference type="PROSITE" id="PS51684"/>
    </source>
</evidence>
<dbReference type="HOGENOM" id="CLU_022610_0_1_2"/>
<dbReference type="InterPro" id="IPR029063">
    <property type="entry name" value="SAM-dependent_MTases_sf"/>
</dbReference>
<dbReference type="GO" id="GO:0005737">
    <property type="term" value="C:cytoplasm"/>
    <property type="evidence" value="ECO:0007669"/>
    <property type="project" value="TreeGrafter"/>
</dbReference>
<organism evidence="7 8">
    <name type="scientific">Pyrolobus fumarii (strain DSM 11204 / 1A)</name>
    <dbReference type="NCBI Taxonomy" id="694429"/>
    <lineage>
        <taxon>Archaea</taxon>
        <taxon>Thermoproteota</taxon>
        <taxon>Thermoprotei</taxon>
        <taxon>Desulfurococcales</taxon>
        <taxon>Pyrodictiaceae</taxon>
        <taxon>Pyrolobus</taxon>
    </lineage>
</organism>
<dbReference type="PANTHER" id="PTHR23245">
    <property type="entry name" value="TRNA METHYLTRANSFERASE"/>
    <property type="match status" value="1"/>
</dbReference>
<evidence type="ECO:0000256" key="1">
    <source>
        <dbReference type="ARBA" id="ARBA00022490"/>
    </source>
</evidence>
<proteinExistence type="predicted"/>
<dbReference type="KEGG" id="pfm:Pyrfu_0106"/>
<dbReference type="STRING" id="694429.Pyrfu_0106"/>
<dbReference type="PROSITE" id="PS51684">
    <property type="entry name" value="SAM_MT_TRM5_TYW2"/>
    <property type="match status" value="1"/>
</dbReference>
<dbReference type="Gene3D" id="3.30.300.110">
    <property type="entry name" value="Met-10+ protein-like domains"/>
    <property type="match status" value="1"/>
</dbReference>
<dbReference type="AlphaFoldDB" id="G0EED7"/>
<keyword evidence="4" id="KW-0949">S-adenosyl-L-methionine</keyword>
<feature type="domain" description="SAM-dependent methyltransferase TRM5/TYW2-type" evidence="6">
    <location>
        <begin position="10"/>
        <end position="270"/>
    </location>
</feature>
<keyword evidence="8" id="KW-1185">Reference proteome</keyword>
<dbReference type="CDD" id="cd02440">
    <property type="entry name" value="AdoMet_MTases"/>
    <property type="match status" value="1"/>
</dbReference>
<keyword evidence="2" id="KW-0489">Methyltransferase</keyword>